<organism evidence="5 6">
    <name type="scientific">Psychrosphaera saromensis</name>
    <dbReference type="NCBI Taxonomy" id="716813"/>
    <lineage>
        <taxon>Bacteria</taxon>
        <taxon>Pseudomonadati</taxon>
        <taxon>Pseudomonadota</taxon>
        <taxon>Gammaproteobacteria</taxon>
        <taxon>Alteromonadales</taxon>
        <taxon>Pseudoalteromonadaceae</taxon>
        <taxon>Psychrosphaera</taxon>
    </lineage>
</organism>
<evidence type="ECO:0000259" key="4">
    <source>
        <dbReference type="PROSITE" id="PS01124"/>
    </source>
</evidence>
<dbReference type="OrthoDB" id="6079354at2"/>
<dbReference type="GO" id="GO:0000976">
    <property type="term" value="F:transcription cis-regulatory region binding"/>
    <property type="evidence" value="ECO:0007669"/>
    <property type="project" value="TreeGrafter"/>
</dbReference>
<sequence>MKIFERHDNIVLCRQFVVVLVDLAKQSGVHPDKILKGTRCFHQDLDIPNKRISTTELLTIIDNAIRLTKRGDLSFILGRKFFPGQLGSLSQAFLNCKNIAQMLKLCQLFQFKICPFLYINVVKTQGKTHLLFNSAIGEVSNIQQRFLYEFILSAMVGAIKYRLGEIIPIAIKLPYKEVDYIEQYHVNLGNKVSFDQQLAMVSFDDVWLFHEIENCSQSLKNMSLLDARLIRKEQQHPIGFVQAVSQFIESRVTYQDVSLEHCAQYLSISTSTLKRKLAQHQTSYQILLDRIRCQHAIFAMVENQQNNEHIANSLQFNDVTNFRRAFKRWTGMTPTVFKEQATQH</sequence>
<dbReference type="EMBL" id="MSCH01000003">
    <property type="protein sequence ID" value="PQJ53345.1"/>
    <property type="molecule type" value="Genomic_DNA"/>
</dbReference>
<gene>
    <name evidence="5" type="ORF">BTO11_06455</name>
</gene>
<keyword evidence="2" id="KW-0238">DNA-binding</keyword>
<dbReference type="InterPro" id="IPR009057">
    <property type="entry name" value="Homeodomain-like_sf"/>
</dbReference>
<dbReference type="InterPro" id="IPR018060">
    <property type="entry name" value="HTH_AraC"/>
</dbReference>
<dbReference type="GO" id="GO:0003700">
    <property type="term" value="F:DNA-binding transcription factor activity"/>
    <property type="evidence" value="ECO:0007669"/>
    <property type="project" value="InterPro"/>
</dbReference>
<dbReference type="PANTHER" id="PTHR47894:SF1">
    <property type="entry name" value="HTH-TYPE TRANSCRIPTIONAL REGULATOR VQSM"/>
    <property type="match status" value="1"/>
</dbReference>
<feature type="domain" description="HTH araC/xylS-type" evidence="4">
    <location>
        <begin position="242"/>
        <end position="340"/>
    </location>
</feature>
<name>A0A2S7UUD9_9GAMM</name>
<keyword evidence="6" id="KW-1185">Reference proteome</keyword>
<dbReference type="Gene3D" id="1.10.10.60">
    <property type="entry name" value="Homeodomain-like"/>
    <property type="match status" value="1"/>
</dbReference>
<keyword evidence="3" id="KW-0804">Transcription</keyword>
<evidence type="ECO:0000256" key="3">
    <source>
        <dbReference type="ARBA" id="ARBA00023163"/>
    </source>
</evidence>
<dbReference type="PANTHER" id="PTHR47894">
    <property type="entry name" value="HTH-TYPE TRANSCRIPTIONAL REGULATOR GADX"/>
    <property type="match status" value="1"/>
</dbReference>
<dbReference type="Proteomes" id="UP000239007">
    <property type="component" value="Unassembled WGS sequence"/>
</dbReference>
<dbReference type="InterPro" id="IPR032687">
    <property type="entry name" value="AraC-type_N"/>
</dbReference>
<accession>A0A2S7UUD9</accession>
<protein>
    <recommendedName>
        <fullName evidence="4">HTH araC/xylS-type domain-containing protein</fullName>
    </recommendedName>
</protein>
<dbReference type="SMART" id="SM00342">
    <property type="entry name" value="HTH_ARAC"/>
    <property type="match status" value="1"/>
</dbReference>
<evidence type="ECO:0000313" key="5">
    <source>
        <dbReference type="EMBL" id="PQJ53345.1"/>
    </source>
</evidence>
<dbReference type="RefSeq" id="WP_105051827.1">
    <property type="nucleotide sequence ID" value="NZ_BMYG01000003.1"/>
</dbReference>
<reference evidence="5 6" key="1">
    <citation type="submission" date="2016-12" db="EMBL/GenBank/DDBJ databases">
        <title>Diversity of luminous bacteria.</title>
        <authorList>
            <person name="Yoshizawa S."/>
            <person name="Kogure K."/>
        </authorList>
    </citation>
    <scope>NUCLEOTIDE SEQUENCE [LARGE SCALE GENOMIC DNA]</scope>
    <source>
        <strain evidence="5 6">SA4-48</strain>
    </source>
</reference>
<evidence type="ECO:0000256" key="1">
    <source>
        <dbReference type="ARBA" id="ARBA00023015"/>
    </source>
</evidence>
<dbReference type="Pfam" id="PF12625">
    <property type="entry name" value="Arabinose_bd"/>
    <property type="match status" value="1"/>
</dbReference>
<dbReference type="Pfam" id="PF12833">
    <property type="entry name" value="HTH_18"/>
    <property type="match status" value="1"/>
</dbReference>
<dbReference type="SUPFAM" id="SSF46689">
    <property type="entry name" value="Homeodomain-like"/>
    <property type="match status" value="1"/>
</dbReference>
<keyword evidence="1" id="KW-0805">Transcription regulation</keyword>
<dbReference type="PROSITE" id="PS01124">
    <property type="entry name" value="HTH_ARAC_FAMILY_2"/>
    <property type="match status" value="1"/>
</dbReference>
<dbReference type="AlphaFoldDB" id="A0A2S7UUD9"/>
<comment type="caution">
    <text evidence="5">The sequence shown here is derived from an EMBL/GenBank/DDBJ whole genome shotgun (WGS) entry which is preliminary data.</text>
</comment>
<dbReference type="GO" id="GO:0005829">
    <property type="term" value="C:cytosol"/>
    <property type="evidence" value="ECO:0007669"/>
    <property type="project" value="TreeGrafter"/>
</dbReference>
<evidence type="ECO:0000313" key="6">
    <source>
        <dbReference type="Proteomes" id="UP000239007"/>
    </source>
</evidence>
<evidence type="ECO:0000256" key="2">
    <source>
        <dbReference type="ARBA" id="ARBA00023125"/>
    </source>
</evidence>
<proteinExistence type="predicted"/>